<accession>A0AAD6CS44</accession>
<reference evidence="7 8" key="1">
    <citation type="journal article" date="2023" name="IMA Fungus">
        <title>Comparative genomic study of the Penicillium genus elucidates a diverse pangenome and 15 lateral gene transfer events.</title>
        <authorList>
            <person name="Petersen C."/>
            <person name="Sorensen T."/>
            <person name="Nielsen M.R."/>
            <person name="Sondergaard T.E."/>
            <person name="Sorensen J.L."/>
            <person name="Fitzpatrick D.A."/>
            <person name="Frisvad J.C."/>
            <person name="Nielsen K.L."/>
        </authorList>
    </citation>
    <scope>NUCLEOTIDE SEQUENCE [LARGE SCALE GENOMIC DNA]</scope>
    <source>
        <strain evidence="7 8">IBT 35679</strain>
    </source>
</reference>
<gene>
    <name evidence="7" type="ORF">N7494_007233</name>
</gene>
<comment type="subcellular location">
    <subcellularLocation>
        <location evidence="1">Nucleus</location>
    </subcellularLocation>
</comment>
<keyword evidence="3" id="KW-0238">DNA-binding</keyword>
<evidence type="ECO:0000256" key="5">
    <source>
        <dbReference type="ARBA" id="ARBA00023242"/>
    </source>
</evidence>
<evidence type="ECO:0000256" key="1">
    <source>
        <dbReference type="ARBA" id="ARBA00004123"/>
    </source>
</evidence>
<evidence type="ECO:0000256" key="2">
    <source>
        <dbReference type="ARBA" id="ARBA00023015"/>
    </source>
</evidence>
<evidence type="ECO:0000256" key="3">
    <source>
        <dbReference type="ARBA" id="ARBA00023125"/>
    </source>
</evidence>
<organism evidence="7 8">
    <name type="scientific">Penicillium frequentans</name>
    <dbReference type="NCBI Taxonomy" id="3151616"/>
    <lineage>
        <taxon>Eukaryota</taxon>
        <taxon>Fungi</taxon>
        <taxon>Dikarya</taxon>
        <taxon>Ascomycota</taxon>
        <taxon>Pezizomycotina</taxon>
        <taxon>Eurotiomycetes</taxon>
        <taxon>Eurotiomycetidae</taxon>
        <taxon>Eurotiales</taxon>
        <taxon>Aspergillaceae</taxon>
        <taxon>Penicillium</taxon>
    </lineage>
</organism>
<protein>
    <recommendedName>
        <fullName evidence="9">Transcription factor domain-containing protein</fullName>
    </recommendedName>
</protein>
<keyword evidence="2" id="KW-0805">Transcription regulation</keyword>
<sequence length="422" mass="47500">MTGDLGLERRTKPREAAPYSTMDPEAPRVITNEERRVLVGAWYMGSNAALSFNKLDSPRYTKHHDQCLNELKDAAEYETDELLIQLVRIQHLTERIFQFNHRDQFVFDSIGLELPETTAAAHMSAFQVGLDRLENSLPKKLKTNYLLLSHYSTARLRLFDPLLSDTKPSSVTSPPSVPASLLDAEAFHRYHDAMSALRSWVNNWLAIPVCYYFYMPQPGYGQLMYAVTMLARQARLSLLANAQLNRVSYVSSHVSADTTQRVTKNIDAEATETLVLNALQSFATRFEAAREEIGTAYGQEWDNNLLNLIAKTLRVKRARIENWSKVLVATTTDGCSGDGVPPGQEWPAFSSVEGQESSADARDAAERLFGQLDRSLLDDNYQESWLWGSDPLGLLCTDQDNIFEEAVRTGNTSLPNDGFNYQ</sequence>
<evidence type="ECO:0000256" key="4">
    <source>
        <dbReference type="ARBA" id="ARBA00023163"/>
    </source>
</evidence>
<dbReference type="PANTHER" id="PTHR31845">
    <property type="entry name" value="FINGER DOMAIN PROTEIN, PUTATIVE-RELATED"/>
    <property type="match status" value="1"/>
</dbReference>
<dbReference type="AlphaFoldDB" id="A0AAD6CS44"/>
<evidence type="ECO:0008006" key="9">
    <source>
        <dbReference type="Google" id="ProtNLM"/>
    </source>
</evidence>
<dbReference type="PANTHER" id="PTHR31845:SF10">
    <property type="entry name" value="ZN(II)2CYS6 TRANSCRIPTION FACTOR (EUROFUNG)"/>
    <property type="match status" value="1"/>
</dbReference>
<evidence type="ECO:0000313" key="8">
    <source>
        <dbReference type="Proteomes" id="UP001220324"/>
    </source>
</evidence>
<evidence type="ECO:0000313" key="7">
    <source>
        <dbReference type="EMBL" id="KAJ5537754.1"/>
    </source>
</evidence>
<keyword evidence="4" id="KW-0804">Transcription</keyword>
<dbReference type="GO" id="GO:0005634">
    <property type="term" value="C:nucleus"/>
    <property type="evidence" value="ECO:0007669"/>
    <property type="project" value="UniProtKB-SubCell"/>
</dbReference>
<evidence type="ECO:0000256" key="6">
    <source>
        <dbReference type="SAM" id="MobiDB-lite"/>
    </source>
</evidence>
<keyword evidence="8" id="KW-1185">Reference proteome</keyword>
<feature type="region of interest" description="Disordered" evidence="6">
    <location>
        <begin position="1"/>
        <end position="26"/>
    </location>
</feature>
<keyword evidence="5" id="KW-0539">Nucleus</keyword>
<dbReference type="GO" id="GO:0000981">
    <property type="term" value="F:DNA-binding transcription factor activity, RNA polymerase II-specific"/>
    <property type="evidence" value="ECO:0007669"/>
    <property type="project" value="TreeGrafter"/>
</dbReference>
<name>A0AAD6CS44_9EURO</name>
<dbReference type="InterPro" id="IPR051089">
    <property type="entry name" value="prtT"/>
</dbReference>
<dbReference type="EMBL" id="JAQIZZ010000006">
    <property type="protein sequence ID" value="KAJ5537754.1"/>
    <property type="molecule type" value="Genomic_DNA"/>
</dbReference>
<proteinExistence type="predicted"/>
<dbReference type="Proteomes" id="UP001220324">
    <property type="component" value="Unassembled WGS sequence"/>
</dbReference>
<dbReference type="GO" id="GO:0000976">
    <property type="term" value="F:transcription cis-regulatory region binding"/>
    <property type="evidence" value="ECO:0007669"/>
    <property type="project" value="TreeGrafter"/>
</dbReference>
<feature type="compositionally biased region" description="Basic and acidic residues" evidence="6">
    <location>
        <begin position="1"/>
        <end position="15"/>
    </location>
</feature>
<comment type="caution">
    <text evidence="7">The sequence shown here is derived from an EMBL/GenBank/DDBJ whole genome shotgun (WGS) entry which is preliminary data.</text>
</comment>